<dbReference type="Proteomes" id="UP000800093">
    <property type="component" value="Unassembled WGS sequence"/>
</dbReference>
<feature type="compositionally biased region" description="Low complexity" evidence="1">
    <location>
        <begin position="162"/>
        <end position="187"/>
    </location>
</feature>
<dbReference type="AlphaFoldDB" id="A0A9P4K6H4"/>
<feature type="region of interest" description="Disordered" evidence="1">
    <location>
        <begin position="116"/>
        <end position="224"/>
    </location>
</feature>
<sequence>MRSSSRTVVMSGLVAIGVSATNSVSLSNFTPRIENLPSECQTVYNRPIQGCTAEDFTSSDRSELCSTDCVVGLVEIAKDVQQACSNVDVPETSIIGVFLLGFGVEALCPDVVITTVTPSPSTTQVQQQTTTKAEARTSSEAASSSTSSTSSSEGIDVDTSVPTAPGTTLATTFTETPTETAAPSDTEQPPPANTDSSSAEPSQTASSQKSNADSGGGSPFDVQATGGSTTLRSLTLGAVTGIFALVCAAI</sequence>
<protein>
    <submittedName>
        <fullName evidence="3">Uncharacterized protein</fullName>
    </submittedName>
</protein>
<name>A0A9P4K6H4_9PLEO</name>
<evidence type="ECO:0000313" key="4">
    <source>
        <dbReference type="Proteomes" id="UP000800093"/>
    </source>
</evidence>
<keyword evidence="4" id="KW-1185">Reference proteome</keyword>
<gene>
    <name evidence="3" type="ORF">CC78DRAFT_293548</name>
</gene>
<reference evidence="4" key="1">
    <citation type="journal article" date="2020" name="Stud. Mycol.">
        <title>101 Dothideomycetes genomes: A test case for predicting lifestyles and emergence of pathogens.</title>
        <authorList>
            <person name="Haridas S."/>
            <person name="Albert R."/>
            <person name="Binder M."/>
            <person name="Bloem J."/>
            <person name="LaButti K."/>
            <person name="Salamov A."/>
            <person name="Andreopoulos B."/>
            <person name="Baker S."/>
            <person name="Barry K."/>
            <person name="Bills G."/>
            <person name="Bluhm B."/>
            <person name="Cannon C."/>
            <person name="Castanera R."/>
            <person name="Culley D."/>
            <person name="Daum C."/>
            <person name="Ezra D."/>
            <person name="Gonzalez J."/>
            <person name="Henrissat B."/>
            <person name="Kuo A."/>
            <person name="Liang C."/>
            <person name="Lipzen A."/>
            <person name="Lutzoni F."/>
            <person name="Magnuson J."/>
            <person name="Mondo S."/>
            <person name="Nolan M."/>
            <person name="Ohm R."/>
            <person name="Pangilinan J."/>
            <person name="Park H.-J."/>
            <person name="Ramirez L."/>
            <person name="Alfaro M."/>
            <person name="Sun H."/>
            <person name="Tritt A."/>
            <person name="Yoshinaga Y."/>
            <person name="Zwiers L.-H."/>
            <person name="Turgeon B."/>
            <person name="Goodwin S."/>
            <person name="Spatafora J."/>
            <person name="Crous P."/>
            <person name="Grigoriev I."/>
        </authorList>
    </citation>
    <scope>NUCLEOTIDE SEQUENCE [LARGE SCALE GENOMIC DNA]</scope>
    <source>
        <strain evidence="4">CBS 304.66</strain>
    </source>
</reference>
<evidence type="ECO:0000256" key="1">
    <source>
        <dbReference type="SAM" id="MobiDB-lite"/>
    </source>
</evidence>
<accession>A0A9P4K6H4</accession>
<proteinExistence type="predicted"/>
<feature type="chain" id="PRO_5040441569" evidence="2">
    <location>
        <begin position="21"/>
        <end position="250"/>
    </location>
</feature>
<comment type="caution">
    <text evidence="3">The sequence shown here is derived from an EMBL/GenBank/DDBJ whole genome shotgun (WGS) entry which is preliminary data.</text>
</comment>
<feature type="compositionally biased region" description="Low complexity" evidence="1">
    <location>
        <begin position="116"/>
        <end position="153"/>
    </location>
</feature>
<dbReference type="EMBL" id="ML986633">
    <property type="protein sequence ID" value="KAF2262981.1"/>
    <property type="molecule type" value="Genomic_DNA"/>
</dbReference>
<evidence type="ECO:0000313" key="3">
    <source>
        <dbReference type="EMBL" id="KAF2262981.1"/>
    </source>
</evidence>
<feature type="signal peptide" evidence="2">
    <location>
        <begin position="1"/>
        <end position="20"/>
    </location>
</feature>
<evidence type="ECO:0000256" key="2">
    <source>
        <dbReference type="SAM" id="SignalP"/>
    </source>
</evidence>
<organism evidence="3 4">
    <name type="scientific">Lojkania enalia</name>
    <dbReference type="NCBI Taxonomy" id="147567"/>
    <lineage>
        <taxon>Eukaryota</taxon>
        <taxon>Fungi</taxon>
        <taxon>Dikarya</taxon>
        <taxon>Ascomycota</taxon>
        <taxon>Pezizomycotina</taxon>
        <taxon>Dothideomycetes</taxon>
        <taxon>Pleosporomycetidae</taxon>
        <taxon>Pleosporales</taxon>
        <taxon>Pleosporales incertae sedis</taxon>
        <taxon>Lojkania</taxon>
    </lineage>
</organism>
<dbReference type="OrthoDB" id="5427833at2759"/>
<feature type="compositionally biased region" description="Low complexity" evidence="1">
    <location>
        <begin position="196"/>
        <end position="208"/>
    </location>
</feature>
<keyword evidence="2" id="KW-0732">Signal</keyword>